<keyword evidence="3" id="KW-0813">Transport</keyword>
<gene>
    <name evidence="3" type="ORF">PanWU01x14_323820</name>
</gene>
<dbReference type="InterPro" id="IPR044714">
    <property type="entry name" value="AtSIBP1-like"/>
</dbReference>
<dbReference type="Pfam" id="PF00651">
    <property type="entry name" value="BTB"/>
    <property type="match status" value="1"/>
</dbReference>
<dbReference type="CDD" id="cd18186">
    <property type="entry name" value="BTB_POZ_ZBTB_KLHL-like"/>
    <property type="match status" value="1"/>
</dbReference>
<keyword evidence="3" id="KW-0407">Ion channel</keyword>
<dbReference type="PANTHER" id="PTHR46672">
    <property type="entry name" value="OS08G0495500 PROTEIN-RELATED"/>
    <property type="match status" value="1"/>
</dbReference>
<name>A0A2P5AKD0_PARAD</name>
<dbReference type="EMBL" id="JXTB01000546">
    <property type="protein sequence ID" value="PON36993.1"/>
    <property type="molecule type" value="Genomic_DNA"/>
</dbReference>
<reference evidence="4" key="1">
    <citation type="submission" date="2016-06" db="EMBL/GenBank/DDBJ databases">
        <title>Parallel loss of symbiosis genes in relatives of nitrogen-fixing non-legume Parasponia.</title>
        <authorList>
            <person name="Van Velzen R."/>
            <person name="Holmer R."/>
            <person name="Bu F."/>
            <person name="Rutten L."/>
            <person name="Van Zeijl A."/>
            <person name="Liu W."/>
            <person name="Santuari L."/>
            <person name="Cao Q."/>
            <person name="Sharma T."/>
            <person name="Shen D."/>
            <person name="Roswanjaya Y."/>
            <person name="Wardhani T."/>
            <person name="Kalhor M.S."/>
            <person name="Jansen J."/>
            <person name="Van den Hoogen J."/>
            <person name="Gungor B."/>
            <person name="Hartog M."/>
            <person name="Hontelez J."/>
            <person name="Verver J."/>
            <person name="Yang W.-C."/>
            <person name="Schijlen E."/>
            <person name="Repin R."/>
            <person name="Schilthuizen M."/>
            <person name="Schranz E."/>
            <person name="Heidstra R."/>
            <person name="Miyata K."/>
            <person name="Fedorova E."/>
            <person name="Kohlen W."/>
            <person name="Bisseling T."/>
            <person name="Smit S."/>
            <person name="Geurts R."/>
        </authorList>
    </citation>
    <scope>NUCLEOTIDE SEQUENCE [LARGE SCALE GENOMIC DNA]</scope>
    <source>
        <strain evidence="4">cv. WU1-14</strain>
    </source>
</reference>
<dbReference type="GO" id="GO:0034220">
    <property type="term" value="P:monoatomic ion transmembrane transport"/>
    <property type="evidence" value="ECO:0007669"/>
    <property type="project" value="UniProtKB-KW"/>
</dbReference>
<dbReference type="InterPro" id="IPR000210">
    <property type="entry name" value="BTB/POZ_dom"/>
</dbReference>
<evidence type="ECO:0000313" key="3">
    <source>
        <dbReference type="EMBL" id="PON36993.1"/>
    </source>
</evidence>
<dbReference type="STRING" id="3476.A0A2P5AKD0"/>
<keyword evidence="4" id="KW-1185">Reference proteome</keyword>
<keyword evidence="3" id="KW-0406">Ion transport</keyword>
<sequence length="188" mass="21662">MVRIILSLVNFRKKHFSNARIALILHTAAYKQLVYQFPNFRWIVESTIDGPFSMDVEFLDLKIGHGANQRSIWPIDETIQSISAQNTLRCFSRILSESLHADVTIYTASGTLRAHKAILGGSSPVFQSMFHRNLIEKESSEVRMDDIAYDIEELKDACEESLMEDIKPDNILERLEEAWLYQLSKLKK</sequence>
<dbReference type="OrthoDB" id="6359816at2759"/>
<dbReference type="PROSITE" id="PS50097">
    <property type="entry name" value="BTB"/>
    <property type="match status" value="1"/>
</dbReference>
<comment type="pathway">
    <text evidence="1">Protein modification; protein ubiquitination.</text>
</comment>
<organism evidence="3 4">
    <name type="scientific">Parasponia andersonii</name>
    <name type="common">Sponia andersonii</name>
    <dbReference type="NCBI Taxonomy" id="3476"/>
    <lineage>
        <taxon>Eukaryota</taxon>
        <taxon>Viridiplantae</taxon>
        <taxon>Streptophyta</taxon>
        <taxon>Embryophyta</taxon>
        <taxon>Tracheophyta</taxon>
        <taxon>Spermatophyta</taxon>
        <taxon>Magnoliopsida</taxon>
        <taxon>eudicotyledons</taxon>
        <taxon>Gunneridae</taxon>
        <taxon>Pentapetalae</taxon>
        <taxon>rosids</taxon>
        <taxon>fabids</taxon>
        <taxon>Rosales</taxon>
        <taxon>Cannabaceae</taxon>
        <taxon>Parasponia</taxon>
    </lineage>
</organism>
<proteinExistence type="predicted"/>
<protein>
    <submittedName>
        <fullName evidence="3">Voltage dependent potassium channel</fullName>
    </submittedName>
</protein>
<dbReference type="Proteomes" id="UP000237105">
    <property type="component" value="Unassembled WGS sequence"/>
</dbReference>
<dbReference type="InterPro" id="IPR011333">
    <property type="entry name" value="SKP1/BTB/POZ_sf"/>
</dbReference>
<dbReference type="SUPFAM" id="SSF54695">
    <property type="entry name" value="POZ domain"/>
    <property type="match status" value="1"/>
</dbReference>
<evidence type="ECO:0000259" key="2">
    <source>
        <dbReference type="PROSITE" id="PS50097"/>
    </source>
</evidence>
<accession>A0A2P5AKD0</accession>
<dbReference type="AlphaFoldDB" id="A0A2P5AKD0"/>
<evidence type="ECO:0000313" key="4">
    <source>
        <dbReference type="Proteomes" id="UP000237105"/>
    </source>
</evidence>
<evidence type="ECO:0000256" key="1">
    <source>
        <dbReference type="ARBA" id="ARBA00004906"/>
    </source>
</evidence>
<dbReference type="PANTHER" id="PTHR46672:SF1">
    <property type="entry name" value="OS08G0103600 PROTEIN"/>
    <property type="match status" value="1"/>
</dbReference>
<comment type="caution">
    <text evidence="3">The sequence shown here is derived from an EMBL/GenBank/DDBJ whole genome shotgun (WGS) entry which is preliminary data.</text>
</comment>
<dbReference type="Gene3D" id="3.30.710.10">
    <property type="entry name" value="Potassium Channel Kv1.1, Chain A"/>
    <property type="match status" value="2"/>
</dbReference>
<feature type="domain" description="BTB" evidence="2">
    <location>
        <begin position="101"/>
        <end position="155"/>
    </location>
</feature>